<accession>A0A6G3WHT7</accession>
<dbReference type="EMBL" id="JAAGMN010000035">
    <property type="protein sequence ID" value="NEE05007.1"/>
    <property type="molecule type" value="Genomic_DNA"/>
</dbReference>
<dbReference type="AlphaFoldDB" id="A0A6G3WHT7"/>
<feature type="non-terminal residue" evidence="1">
    <location>
        <position position="47"/>
    </location>
</feature>
<proteinExistence type="predicted"/>
<reference evidence="1" key="1">
    <citation type="submission" date="2020-01" db="EMBL/GenBank/DDBJ databases">
        <title>Insect and environment-associated Actinomycetes.</title>
        <authorList>
            <person name="Currrie C."/>
            <person name="Chevrette M."/>
            <person name="Carlson C."/>
            <person name="Stubbendieck R."/>
            <person name="Wendt-Pienkowski E."/>
        </authorList>
    </citation>
    <scope>NUCLEOTIDE SEQUENCE</scope>
    <source>
        <strain evidence="1">SID7499</strain>
    </source>
</reference>
<dbReference type="Gene3D" id="3.20.20.70">
    <property type="entry name" value="Aldolase class I"/>
    <property type="match status" value="1"/>
</dbReference>
<dbReference type="SUPFAM" id="SSF51395">
    <property type="entry name" value="FMN-linked oxidoreductases"/>
    <property type="match status" value="1"/>
</dbReference>
<comment type="caution">
    <text evidence="1">The sequence shown here is derived from an EMBL/GenBank/DDBJ whole genome shotgun (WGS) entry which is preliminary data.</text>
</comment>
<protein>
    <submittedName>
        <fullName evidence="1">12-oxophytodienoate reductase</fullName>
    </submittedName>
</protein>
<gene>
    <name evidence="1" type="ORF">G3M58_00990</name>
</gene>
<evidence type="ECO:0000313" key="1">
    <source>
        <dbReference type="EMBL" id="NEE05007.1"/>
    </source>
</evidence>
<sequence length="47" mass="4857">MTGTGAFASTEASAARAAGALSRPFTVRGLTARNRIAMAPMTRQFSP</sequence>
<organism evidence="1">
    <name type="scientific">Streptomyces sp. SID7499</name>
    <dbReference type="NCBI Taxonomy" id="2706086"/>
    <lineage>
        <taxon>Bacteria</taxon>
        <taxon>Bacillati</taxon>
        <taxon>Actinomycetota</taxon>
        <taxon>Actinomycetes</taxon>
        <taxon>Kitasatosporales</taxon>
        <taxon>Streptomycetaceae</taxon>
        <taxon>Streptomyces</taxon>
    </lineage>
</organism>
<dbReference type="InterPro" id="IPR013785">
    <property type="entry name" value="Aldolase_TIM"/>
</dbReference>
<name>A0A6G3WHT7_9ACTN</name>